<gene>
    <name evidence="1" type="primary">fbpA</name>
    <name evidence="1" type="ORF">GH754_05975</name>
</gene>
<evidence type="ECO:0000313" key="1">
    <source>
        <dbReference type="EMBL" id="MRG85884.1"/>
    </source>
</evidence>
<dbReference type="OrthoDB" id="2974077at2"/>
<organism evidence="1 2">
    <name type="scientific">Salinibacillus xinjiangensis</name>
    <dbReference type="NCBI Taxonomy" id="1229268"/>
    <lineage>
        <taxon>Bacteria</taxon>
        <taxon>Bacillati</taxon>
        <taxon>Bacillota</taxon>
        <taxon>Bacilli</taxon>
        <taxon>Bacillales</taxon>
        <taxon>Bacillaceae</taxon>
        <taxon>Salinibacillus</taxon>
    </lineage>
</organism>
<keyword evidence="2" id="KW-1185">Reference proteome</keyword>
<reference evidence="1 2" key="1">
    <citation type="submission" date="2019-11" db="EMBL/GenBank/DDBJ databases">
        <authorList>
            <person name="Li J."/>
        </authorList>
    </citation>
    <scope>NUCLEOTIDE SEQUENCE [LARGE SCALE GENOMIC DNA]</scope>
    <source>
        <strain evidence="1 2">J4</strain>
    </source>
</reference>
<dbReference type="RefSeq" id="WP_153727819.1">
    <property type="nucleotide sequence ID" value="NZ_WJNH01000003.1"/>
</dbReference>
<dbReference type="EMBL" id="WJNH01000003">
    <property type="protein sequence ID" value="MRG85884.1"/>
    <property type="molecule type" value="Genomic_DNA"/>
</dbReference>
<sequence length="54" mass="6290">MRNHLREAVDSMKKYYIQKLIDAGVYSKADPELYTITLTELEMIVNNIEDPKST</sequence>
<accession>A0A6G1X4J7</accession>
<dbReference type="Pfam" id="PF13076">
    <property type="entry name" value="Fur_reg_FbpA"/>
    <property type="match status" value="1"/>
</dbReference>
<proteinExistence type="predicted"/>
<comment type="caution">
    <text evidence="1">The sequence shown here is derived from an EMBL/GenBank/DDBJ whole genome shotgun (WGS) entry which is preliminary data.</text>
</comment>
<evidence type="ECO:0000313" key="2">
    <source>
        <dbReference type="Proteomes" id="UP000480185"/>
    </source>
</evidence>
<dbReference type="Proteomes" id="UP000480185">
    <property type="component" value="Unassembled WGS sequence"/>
</dbReference>
<protein>
    <submittedName>
        <fullName evidence="1">Fur-regulated basic protein FbpA</fullName>
    </submittedName>
</protein>
<name>A0A6G1X4J7_9BACI</name>
<dbReference type="AlphaFoldDB" id="A0A6G1X4J7"/>
<dbReference type="InterPro" id="IPR025072">
    <property type="entry name" value="Fur_reg_FbpA"/>
</dbReference>